<feature type="transmembrane region" description="Helical" evidence="1">
    <location>
        <begin position="147"/>
        <end position="173"/>
    </location>
</feature>
<reference evidence="2 3" key="1">
    <citation type="submission" date="2016-10" db="EMBL/GenBank/DDBJ databases">
        <authorList>
            <person name="de Groot N.N."/>
        </authorList>
    </citation>
    <scope>NUCLEOTIDE SEQUENCE [LARGE SCALE GENOMIC DNA]</scope>
    <source>
        <strain evidence="2 3">CGMCC 1.5012</strain>
    </source>
</reference>
<evidence type="ECO:0000313" key="2">
    <source>
        <dbReference type="EMBL" id="SDN97688.1"/>
    </source>
</evidence>
<organism evidence="2 3">
    <name type="scientific">Acetanaerobacterium elongatum</name>
    <dbReference type="NCBI Taxonomy" id="258515"/>
    <lineage>
        <taxon>Bacteria</taxon>
        <taxon>Bacillati</taxon>
        <taxon>Bacillota</taxon>
        <taxon>Clostridia</taxon>
        <taxon>Eubacteriales</taxon>
        <taxon>Oscillospiraceae</taxon>
        <taxon>Acetanaerobacterium</taxon>
    </lineage>
</organism>
<dbReference type="RefSeq" id="WP_092643013.1">
    <property type="nucleotide sequence ID" value="NZ_FNID01000043.1"/>
</dbReference>
<protein>
    <submittedName>
        <fullName evidence="2">ABC-2 type transport system permease protein</fullName>
    </submittedName>
</protein>
<dbReference type="STRING" id="258515.SAMN05192585_1438"/>
<dbReference type="AlphaFoldDB" id="A0A1H0FSN4"/>
<dbReference type="OrthoDB" id="8582979at2"/>
<feature type="transmembrane region" description="Helical" evidence="1">
    <location>
        <begin position="115"/>
        <end position="135"/>
    </location>
</feature>
<evidence type="ECO:0000256" key="1">
    <source>
        <dbReference type="SAM" id="Phobius"/>
    </source>
</evidence>
<dbReference type="EMBL" id="FNID01000043">
    <property type="protein sequence ID" value="SDN97688.1"/>
    <property type="molecule type" value="Genomic_DNA"/>
</dbReference>
<dbReference type="PANTHER" id="PTHR36832">
    <property type="entry name" value="SLR1174 PROTEIN-RELATED"/>
    <property type="match status" value="1"/>
</dbReference>
<gene>
    <name evidence="2" type="ORF">SAMN05192585_1438</name>
</gene>
<keyword evidence="1" id="KW-1133">Transmembrane helix</keyword>
<feature type="transmembrane region" description="Helical" evidence="1">
    <location>
        <begin position="20"/>
        <end position="40"/>
    </location>
</feature>
<name>A0A1H0FSN4_9FIRM</name>
<sequence length="267" mass="29420">MLIHKYLRAYTIGLVSALEYRANFAIGMLSAAFPILIQVYMWNAIYGSSETMFNRSYCQMIAYTVLAAITSRLIRAGFEYEINDDIKNGGLSKFVIRPVGYLPYRMSCFLGQKTGHLVAGLLLLTASIGIISIIFHTAVVSLTGVVLFLPAIALAFILNFMIFFCVGMWAFWLSEIGFLFEAVRIVIIVLSGGIFPLDIFGPTIQRILSFLPFYYTVNFPVDVLCGVIDTSAIPFAFAVQAAWIVLLTGFSALLWKCGSGKYLAAGG</sequence>
<keyword evidence="1" id="KW-0472">Membrane</keyword>
<dbReference type="Pfam" id="PF06182">
    <property type="entry name" value="ABC2_membrane_6"/>
    <property type="match status" value="1"/>
</dbReference>
<keyword evidence="1" id="KW-0812">Transmembrane</keyword>
<feature type="transmembrane region" description="Helical" evidence="1">
    <location>
        <begin position="185"/>
        <end position="215"/>
    </location>
</feature>
<feature type="transmembrane region" description="Helical" evidence="1">
    <location>
        <begin position="235"/>
        <end position="255"/>
    </location>
</feature>
<dbReference type="Proteomes" id="UP000199182">
    <property type="component" value="Unassembled WGS sequence"/>
</dbReference>
<proteinExistence type="predicted"/>
<evidence type="ECO:0000313" key="3">
    <source>
        <dbReference type="Proteomes" id="UP000199182"/>
    </source>
</evidence>
<dbReference type="InterPro" id="IPR010390">
    <property type="entry name" value="ABC-2_transporter-like"/>
</dbReference>
<dbReference type="PANTHER" id="PTHR36832:SF1">
    <property type="entry name" value="SLR1174 PROTEIN"/>
    <property type="match status" value="1"/>
</dbReference>
<keyword evidence="3" id="KW-1185">Reference proteome</keyword>
<feature type="transmembrane region" description="Helical" evidence="1">
    <location>
        <begin position="60"/>
        <end position="78"/>
    </location>
</feature>
<accession>A0A1H0FSN4</accession>